<dbReference type="GO" id="GO:0015643">
    <property type="term" value="F:toxic substance binding"/>
    <property type="evidence" value="ECO:0007669"/>
    <property type="project" value="InterPro"/>
</dbReference>
<name>A0A0A3ZE24_9GAMM</name>
<dbReference type="Proteomes" id="UP000030351">
    <property type="component" value="Unassembled WGS sequence"/>
</dbReference>
<sequence>MDFKYYISKVFWSILIAGIVLFCSNGDNNQVRILYFNVFSLVSAILFPLSWYQIEKTALKYSDEKFWVTGIFKDGVPKTYLLTLFVLVNFIVSIPFGLVFIFNEIKKSRHKNDDLEEVNKSKRKFKSR</sequence>
<organism evidence="3 4">
    <name type="scientific">Erwinia typographi</name>
    <dbReference type="NCBI Taxonomy" id="371042"/>
    <lineage>
        <taxon>Bacteria</taxon>
        <taxon>Pseudomonadati</taxon>
        <taxon>Pseudomonadota</taxon>
        <taxon>Gammaproteobacteria</taxon>
        <taxon>Enterobacterales</taxon>
        <taxon>Erwiniaceae</taxon>
        <taxon>Erwinia</taxon>
    </lineage>
</organism>
<keyword evidence="1" id="KW-0079">Bacteriocin immunity</keyword>
<gene>
    <name evidence="3" type="ORF">NG99_00040</name>
</gene>
<keyword evidence="4" id="KW-1185">Reference proteome</keyword>
<feature type="transmembrane region" description="Helical" evidence="2">
    <location>
        <begin position="6"/>
        <end position="23"/>
    </location>
</feature>
<dbReference type="Pfam" id="PF03526">
    <property type="entry name" value="Microcin"/>
    <property type="match status" value="1"/>
</dbReference>
<accession>A0A0A3ZE24</accession>
<reference evidence="3 4" key="1">
    <citation type="submission" date="2014-10" db="EMBL/GenBank/DDBJ databases">
        <title>Genome sequence of Erwinia typographi M043b.</title>
        <authorList>
            <person name="Chan K.-G."/>
            <person name="Tan W.-S."/>
        </authorList>
    </citation>
    <scope>NUCLEOTIDE SEQUENCE [LARGE SCALE GENOMIC DNA]</scope>
    <source>
        <strain evidence="3 4">M043b</strain>
    </source>
</reference>
<comment type="caution">
    <text evidence="3">The sequence shown here is derived from an EMBL/GenBank/DDBJ whole genome shotgun (WGS) entry which is preliminary data.</text>
</comment>
<dbReference type="GO" id="GO:0030153">
    <property type="term" value="P:bacteriocin immunity"/>
    <property type="evidence" value="ECO:0007669"/>
    <property type="project" value="UniProtKB-KW"/>
</dbReference>
<proteinExistence type="predicted"/>
<keyword evidence="2" id="KW-0812">Transmembrane</keyword>
<keyword evidence="2" id="KW-1133">Transmembrane helix</keyword>
<evidence type="ECO:0000256" key="2">
    <source>
        <dbReference type="SAM" id="Phobius"/>
    </source>
</evidence>
<evidence type="ECO:0008006" key="5">
    <source>
        <dbReference type="Google" id="ProtNLM"/>
    </source>
</evidence>
<feature type="transmembrane region" description="Helical" evidence="2">
    <location>
        <begin position="35"/>
        <end position="54"/>
    </location>
</feature>
<evidence type="ECO:0000313" key="4">
    <source>
        <dbReference type="Proteomes" id="UP000030351"/>
    </source>
</evidence>
<dbReference type="EMBL" id="JRUQ01000003">
    <property type="protein sequence ID" value="KGT96064.1"/>
    <property type="molecule type" value="Genomic_DNA"/>
</dbReference>
<keyword evidence="2" id="KW-0472">Membrane</keyword>
<dbReference type="AlphaFoldDB" id="A0A0A3ZE24"/>
<evidence type="ECO:0000313" key="3">
    <source>
        <dbReference type="EMBL" id="KGT96064.1"/>
    </source>
</evidence>
<feature type="transmembrane region" description="Helical" evidence="2">
    <location>
        <begin position="80"/>
        <end position="102"/>
    </location>
</feature>
<evidence type="ECO:0000256" key="1">
    <source>
        <dbReference type="ARBA" id="ARBA00023025"/>
    </source>
</evidence>
<protein>
    <recommendedName>
        <fullName evidence="5">Colicin transporter</fullName>
    </recommendedName>
</protein>
<dbReference type="InterPro" id="IPR003061">
    <property type="entry name" value="Microcin"/>
</dbReference>